<dbReference type="Pfam" id="PF02397">
    <property type="entry name" value="Bac_transf"/>
    <property type="match status" value="1"/>
</dbReference>
<name>A0A0D1K1V1_9LACO</name>
<keyword evidence="5" id="KW-1185">Reference proteome</keyword>
<keyword evidence="2" id="KW-0472">Membrane</keyword>
<evidence type="ECO:0000313" key="5">
    <source>
        <dbReference type="Proteomes" id="UP000032287"/>
    </source>
</evidence>
<proteinExistence type="inferred from homology"/>
<gene>
    <name evidence="4" type="primary">tuaA_2</name>
    <name evidence="4" type="ORF">QX99_02360</name>
</gene>
<dbReference type="AlphaFoldDB" id="A0A0D1K1V1"/>
<evidence type="ECO:0000256" key="2">
    <source>
        <dbReference type="SAM" id="Phobius"/>
    </source>
</evidence>
<dbReference type="PANTHER" id="PTHR30576">
    <property type="entry name" value="COLANIC BIOSYNTHESIS UDP-GLUCOSE LIPID CARRIER TRANSFERASE"/>
    <property type="match status" value="1"/>
</dbReference>
<keyword evidence="2" id="KW-1133">Transmembrane helix</keyword>
<keyword evidence="4" id="KW-0808">Transferase</keyword>
<comment type="caution">
    <text evidence="4">The sequence shown here is derived from an EMBL/GenBank/DDBJ whole genome shotgun (WGS) entry which is preliminary data.</text>
</comment>
<organism evidence="4 5">
    <name type="scientific">Weissella cibaria</name>
    <dbReference type="NCBI Taxonomy" id="137591"/>
    <lineage>
        <taxon>Bacteria</taxon>
        <taxon>Bacillati</taxon>
        <taxon>Bacillota</taxon>
        <taxon>Bacilli</taxon>
        <taxon>Lactobacillales</taxon>
        <taxon>Lactobacillaceae</taxon>
        <taxon>Weissella</taxon>
    </lineage>
</organism>
<accession>A0A0D1K1V1</accession>
<dbReference type="Proteomes" id="UP000032287">
    <property type="component" value="Unassembled WGS sequence"/>
</dbReference>
<comment type="similarity">
    <text evidence="1">Belongs to the bacterial sugar transferase family.</text>
</comment>
<feature type="domain" description="Bacterial sugar transferase" evidence="3">
    <location>
        <begin position="27"/>
        <end position="207"/>
    </location>
</feature>
<keyword evidence="2" id="KW-0812">Transmembrane</keyword>
<evidence type="ECO:0000259" key="3">
    <source>
        <dbReference type="Pfam" id="PF02397"/>
    </source>
</evidence>
<dbReference type="GO" id="GO:0016780">
    <property type="term" value="F:phosphotransferase activity, for other substituted phosphate groups"/>
    <property type="evidence" value="ECO:0007669"/>
    <property type="project" value="TreeGrafter"/>
</dbReference>
<dbReference type="InterPro" id="IPR003362">
    <property type="entry name" value="Bact_transf"/>
</dbReference>
<dbReference type="EC" id="2.7.8.-" evidence="4"/>
<dbReference type="PATRIC" id="fig|137591.25.peg.2316"/>
<reference evidence="4 5" key="1">
    <citation type="journal article" date="2015" name="Microbiology (Mosc.)">
        <title>Genomics of the Weissella cibaria species with an examination of its metabolic traits.</title>
        <authorList>
            <person name="Lynch K.M."/>
            <person name="Lucid A."/>
            <person name="Arendt E.K."/>
            <person name="Sleator R.D."/>
            <person name="Lucey B."/>
            <person name="Coffey A."/>
        </authorList>
    </citation>
    <scope>NUCLEOTIDE SEQUENCE [LARGE SCALE GENOMIC DNA]</scope>
    <source>
        <strain evidence="4 5">MG1</strain>
    </source>
</reference>
<evidence type="ECO:0000313" key="4">
    <source>
        <dbReference type="EMBL" id="KIU18949.1"/>
    </source>
</evidence>
<dbReference type="PANTHER" id="PTHR30576:SF0">
    <property type="entry name" value="UNDECAPRENYL-PHOSPHATE N-ACETYLGALACTOSAMINYL 1-PHOSPHATE TRANSFERASE-RELATED"/>
    <property type="match status" value="1"/>
</dbReference>
<sequence>MKDNNSEVYLVKLENVQPVRNGYLIVKRVFDLVFAILFAIPASIVILIFGVLIKMDTPGPMFYKQERVGKMGSVIYVTKLRSMYTDAESKSGAVWAKKNDSRITKMGHFVRMTRIDELPQIFSVISGEMSFIGPRPERPSFTSQFSEEVPGFEKRLRVTPGLSGLAQIRGGYDATPSEKLVDDLEYIDNISFKEDLLIVLHTLSVVLTGHGAH</sequence>
<evidence type="ECO:0000256" key="1">
    <source>
        <dbReference type="ARBA" id="ARBA00006464"/>
    </source>
</evidence>
<feature type="transmembrane region" description="Helical" evidence="2">
    <location>
        <begin position="32"/>
        <end position="53"/>
    </location>
</feature>
<dbReference type="RefSeq" id="WP_043712544.1">
    <property type="nucleotide sequence ID" value="NZ_JWHU01000044.1"/>
</dbReference>
<protein>
    <submittedName>
        <fullName evidence="4">TuaA_2 protein</fullName>
        <ecNumber evidence="4">2.7.8.-</ecNumber>
    </submittedName>
</protein>
<dbReference type="EMBL" id="JWHU01000044">
    <property type="protein sequence ID" value="KIU18949.1"/>
    <property type="molecule type" value="Genomic_DNA"/>
</dbReference>